<dbReference type="EMBL" id="MN740601">
    <property type="protein sequence ID" value="QHS78589.1"/>
    <property type="molecule type" value="Genomic_DNA"/>
</dbReference>
<organism evidence="1">
    <name type="scientific">viral metagenome</name>
    <dbReference type="NCBI Taxonomy" id="1070528"/>
    <lineage>
        <taxon>unclassified sequences</taxon>
        <taxon>metagenomes</taxon>
        <taxon>organismal metagenomes</taxon>
    </lineage>
</organism>
<name>A0A6C0AFN5_9ZZZZ</name>
<accession>A0A6C0AFN5</accession>
<protein>
    <submittedName>
        <fullName evidence="1">Uncharacterized protein</fullName>
    </submittedName>
</protein>
<proteinExistence type="predicted"/>
<sequence>MRQIIFEDLKVNYVMYSLLNDDYMDCENNIDHNMSEIDNITSTNDDIMSICSDTSSKSSIMSDIKNIYLENLVEYEDILYKIGEILEDNKETLYKSNIYSKDNICFDEQIQLASSIIKNYVSENILEDSKTLLFSITAFNISDKLLNDDYISLLTIIQLCNNYCEYYNADLNIKNIKKTELILLKYTKYLSILKNNDNYEEILDLKQHQIKSDIFIDIASNAFHSQIISNKKHSKYHLCLLFWTKRIVLNAFKEWNSKIYKNSFKKFFTNKFRKMQLKFKY</sequence>
<reference evidence="1" key="1">
    <citation type="journal article" date="2020" name="Nature">
        <title>Giant virus diversity and host interactions through global metagenomics.</title>
        <authorList>
            <person name="Schulz F."/>
            <person name="Roux S."/>
            <person name="Paez-Espino D."/>
            <person name="Jungbluth S."/>
            <person name="Walsh D.A."/>
            <person name="Denef V.J."/>
            <person name="McMahon K.D."/>
            <person name="Konstantinidis K.T."/>
            <person name="Eloe-Fadrosh E.A."/>
            <person name="Kyrpides N.C."/>
            <person name="Woyke T."/>
        </authorList>
    </citation>
    <scope>NUCLEOTIDE SEQUENCE</scope>
    <source>
        <strain evidence="1">GVMAG-S-1024976-23</strain>
    </source>
</reference>
<evidence type="ECO:0000313" key="1">
    <source>
        <dbReference type="EMBL" id="QHS78589.1"/>
    </source>
</evidence>
<dbReference type="AlphaFoldDB" id="A0A6C0AFN5"/>